<dbReference type="PANTHER" id="PTHR43540:SF7">
    <property type="entry name" value="ISOCHORISMATASE FAMILY PROTEIN YECD"/>
    <property type="match status" value="1"/>
</dbReference>
<dbReference type="AlphaFoldDB" id="A0A927RN55"/>
<dbReference type="Gene3D" id="3.40.50.850">
    <property type="entry name" value="Isochorismatase-like"/>
    <property type="match status" value="1"/>
</dbReference>
<dbReference type="SUPFAM" id="SSF52499">
    <property type="entry name" value="Isochorismatase-like hydrolases"/>
    <property type="match status" value="1"/>
</dbReference>
<dbReference type="PANTHER" id="PTHR43540">
    <property type="entry name" value="PEROXYUREIDOACRYLATE/UREIDOACRYLATE AMIDOHYDROLASE-RELATED"/>
    <property type="match status" value="1"/>
</dbReference>
<keyword evidence="4" id="KW-1185">Reference proteome</keyword>
<gene>
    <name evidence="3" type="ORF">HEB94_007649</name>
</gene>
<evidence type="ECO:0000259" key="2">
    <source>
        <dbReference type="Pfam" id="PF00857"/>
    </source>
</evidence>
<dbReference type="InterPro" id="IPR036380">
    <property type="entry name" value="Isochorismatase-like_sf"/>
</dbReference>
<proteinExistence type="predicted"/>
<dbReference type="InterPro" id="IPR000868">
    <property type="entry name" value="Isochorismatase-like_dom"/>
</dbReference>
<dbReference type="RefSeq" id="WP_337918174.1">
    <property type="nucleotide sequence ID" value="NZ_BAABJL010000250.1"/>
</dbReference>
<evidence type="ECO:0000313" key="4">
    <source>
        <dbReference type="Proteomes" id="UP000638648"/>
    </source>
</evidence>
<feature type="domain" description="Isochorismatase-like" evidence="2">
    <location>
        <begin position="2"/>
        <end position="135"/>
    </location>
</feature>
<dbReference type="InterPro" id="IPR050272">
    <property type="entry name" value="Isochorismatase-like_hydrls"/>
</dbReference>
<dbReference type="CDD" id="cd00431">
    <property type="entry name" value="cysteine_hydrolases"/>
    <property type="match status" value="1"/>
</dbReference>
<protein>
    <submittedName>
        <fullName evidence="3">Nicotinamidase-related amidase</fullName>
    </submittedName>
</protein>
<dbReference type="GO" id="GO:0016787">
    <property type="term" value="F:hydrolase activity"/>
    <property type="evidence" value="ECO:0007669"/>
    <property type="project" value="UniProtKB-KW"/>
</dbReference>
<reference evidence="3" key="1">
    <citation type="submission" date="2020-10" db="EMBL/GenBank/DDBJ databases">
        <title>Sequencing the genomes of 1000 actinobacteria strains.</title>
        <authorList>
            <person name="Klenk H.-P."/>
        </authorList>
    </citation>
    <scope>NUCLEOTIDE SEQUENCE</scope>
    <source>
        <strain evidence="3">DSM 45354</strain>
    </source>
</reference>
<evidence type="ECO:0000313" key="3">
    <source>
        <dbReference type="EMBL" id="MBE1610801.1"/>
    </source>
</evidence>
<keyword evidence="1" id="KW-0378">Hydrolase</keyword>
<comment type="caution">
    <text evidence="3">The sequence shown here is derived from an EMBL/GenBank/DDBJ whole genome shotgun (WGS) entry which is preliminary data.</text>
</comment>
<sequence>MARRLVDGFRAAGALVVPVVAVRSKPGQALEPGDPDQLPVPEVGTRPDDPLIVKHTWGAFHETPLEEVLRSRAVDTIVLAGIATNMGVESTARAADERDYRLVLVEDAMSGLAAHEHEFAVASIFPRLGTVTSSAAVLAALDPRGRR</sequence>
<organism evidence="3 4">
    <name type="scientific">Actinopolymorpha pittospori</name>
    <dbReference type="NCBI Taxonomy" id="648752"/>
    <lineage>
        <taxon>Bacteria</taxon>
        <taxon>Bacillati</taxon>
        <taxon>Actinomycetota</taxon>
        <taxon>Actinomycetes</taxon>
        <taxon>Propionibacteriales</taxon>
        <taxon>Actinopolymorphaceae</taxon>
        <taxon>Actinopolymorpha</taxon>
    </lineage>
</organism>
<dbReference type="Proteomes" id="UP000638648">
    <property type="component" value="Unassembled WGS sequence"/>
</dbReference>
<evidence type="ECO:0000256" key="1">
    <source>
        <dbReference type="ARBA" id="ARBA00022801"/>
    </source>
</evidence>
<dbReference type="EMBL" id="JADBEM010000001">
    <property type="protein sequence ID" value="MBE1610801.1"/>
    <property type="molecule type" value="Genomic_DNA"/>
</dbReference>
<accession>A0A927RN55</accession>
<dbReference type="Pfam" id="PF00857">
    <property type="entry name" value="Isochorismatase"/>
    <property type="match status" value="1"/>
</dbReference>
<name>A0A927RN55_9ACTN</name>